<accession>A0A143BI15</accession>
<evidence type="ECO:0000256" key="1">
    <source>
        <dbReference type="SAM" id="MobiDB-lite"/>
    </source>
</evidence>
<name>A0A143BI15_9BACT</name>
<dbReference type="EMBL" id="CP011454">
    <property type="protein sequence ID" value="AMW04100.1"/>
    <property type="molecule type" value="Genomic_DNA"/>
</dbReference>
<protein>
    <submittedName>
        <fullName evidence="2">Uncharacterized protein</fullName>
    </submittedName>
</protein>
<reference evidence="2 3" key="2">
    <citation type="journal article" date="2016" name="Environ. Microbiol. Rep.">
        <title>Metagenomic evidence for the presence of phototrophic Gemmatimonadetes bacteria in diverse environments.</title>
        <authorList>
            <person name="Zeng Y."/>
            <person name="Baumbach J."/>
            <person name="Barbosa E.G."/>
            <person name="Azevedo V."/>
            <person name="Zhang C."/>
            <person name="Koblizek M."/>
        </authorList>
    </citation>
    <scope>NUCLEOTIDE SEQUENCE [LARGE SCALE GENOMIC DNA]</scope>
    <source>
        <strain evidence="2 3">AP64</strain>
    </source>
</reference>
<evidence type="ECO:0000313" key="3">
    <source>
        <dbReference type="Proteomes" id="UP000076404"/>
    </source>
</evidence>
<feature type="region of interest" description="Disordered" evidence="1">
    <location>
        <begin position="1"/>
        <end position="42"/>
    </location>
</feature>
<dbReference type="KEGG" id="gph:GEMMAAP_03105"/>
<reference evidence="2 3" key="1">
    <citation type="journal article" date="2014" name="Proc. Natl. Acad. Sci. U.S.A.">
        <title>Functional type 2 photosynthetic reaction centers found in the rare bacterial phylum Gemmatimonadetes.</title>
        <authorList>
            <person name="Zeng Y."/>
            <person name="Feng F."/>
            <person name="Medova H."/>
            <person name="Dean J."/>
            <person name="Koblizek M."/>
        </authorList>
    </citation>
    <scope>NUCLEOTIDE SEQUENCE [LARGE SCALE GENOMIC DNA]</scope>
    <source>
        <strain evidence="2 3">AP64</strain>
    </source>
</reference>
<feature type="compositionally biased region" description="Basic and acidic residues" evidence="1">
    <location>
        <begin position="1"/>
        <end position="20"/>
    </location>
</feature>
<dbReference type="AlphaFoldDB" id="A0A143BI15"/>
<sequence>MLDRHESHENLNPKARDSRDAAVSAERPLADREVPLPGVSAADTAADTVQMWLDGEATEMEARAENDKAVEFWARVAKDTDTMRQVKAPAHFTANIMAALSAKAPLAD</sequence>
<dbReference type="STRING" id="1379270.GEMMAAP_03105"/>
<keyword evidence="3" id="KW-1185">Reference proteome</keyword>
<organism evidence="2 3">
    <name type="scientific">Gemmatimonas phototrophica</name>
    <dbReference type="NCBI Taxonomy" id="1379270"/>
    <lineage>
        <taxon>Bacteria</taxon>
        <taxon>Pseudomonadati</taxon>
        <taxon>Gemmatimonadota</taxon>
        <taxon>Gemmatimonadia</taxon>
        <taxon>Gemmatimonadales</taxon>
        <taxon>Gemmatimonadaceae</taxon>
        <taxon>Gemmatimonas</taxon>
    </lineage>
</organism>
<evidence type="ECO:0000313" key="2">
    <source>
        <dbReference type="EMBL" id="AMW04100.1"/>
    </source>
</evidence>
<gene>
    <name evidence="2" type="ORF">GEMMAAP_03105</name>
</gene>
<proteinExistence type="predicted"/>
<dbReference type="Proteomes" id="UP000076404">
    <property type="component" value="Chromosome"/>
</dbReference>
<dbReference type="eggNOG" id="ENOG502ZMR2">
    <property type="taxonomic scope" value="Bacteria"/>
</dbReference>